<proteinExistence type="predicted"/>
<dbReference type="Pfam" id="PF14267">
    <property type="entry name" value="DUF4357"/>
    <property type="match status" value="1"/>
</dbReference>
<accession>A0A1Q8YAU1</accession>
<dbReference type="EMBL" id="MSYM01000018">
    <property type="protein sequence ID" value="OLP05107.1"/>
    <property type="molecule type" value="Genomic_DNA"/>
</dbReference>
<name>A0A1Q8YAU1_9BURK</name>
<comment type="caution">
    <text evidence="2">The sequence shown here is derived from an EMBL/GenBank/DDBJ whole genome shotgun (WGS) entry which is preliminary data.</text>
</comment>
<evidence type="ECO:0000313" key="3">
    <source>
        <dbReference type="Proteomes" id="UP000185911"/>
    </source>
</evidence>
<sequence>MGEYTTEGFVVLKGSKGRVENVASIQGTSNVQTRESLVNDGVMAPQDGLYVFTRNHLFPSPSQAAMALMGRSANGWVEWKAANGKTLDELKRQAVAVVG</sequence>
<dbReference type="RefSeq" id="WP_075587968.1">
    <property type="nucleotide sequence ID" value="NZ_MSYM01000018.1"/>
</dbReference>
<keyword evidence="3" id="KW-1185">Reference proteome</keyword>
<organism evidence="2 3">
    <name type="scientific">Rhodoferax antarcticus ANT.BR</name>
    <dbReference type="NCBI Taxonomy" id="1111071"/>
    <lineage>
        <taxon>Bacteria</taxon>
        <taxon>Pseudomonadati</taxon>
        <taxon>Pseudomonadota</taxon>
        <taxon>Betaproteobacteria</taxon>
        <taxon>Burkholderiales</taxon>
        <taxon>Comamonadaceae</taxon>
        <taxon>Rhodoferax</taxon>
    </lineage>
</organism>
<dbReference type="AlphaFoldDB" id="A0A1Q8YAU1"/>
<dbReference type="STRING" id="81479.RA876_13405"/>
<feature type="domain" description="DUF4357" evidence="1">
    <location>
        <begin position="34"/>
        <end position="87"/>
    </location>
</feature>
<dbReference type="Proteomes" id="UP000185911">
    <property type="component" value="Unassembled WGS sequence"/>
</dbReference>
<protein>
    <submittedName>
        <fullName evidence="2">Putative excinuclease ABC subunit C</fullName>
    </submittedName>
</protein>
<reference evidence="2 3" key="1">
    <citation type="submission" date="2017-01" db="EMBL/GenBank/DDBJ databases">
        <title>Genome sequence of Rhodoferax antarcticus ANT.BR, a psychrophilic purple nonsulfur bacterium from an Antarctic microbial mat.</title>
        <authorList>
            <person name="Baker J."/>
            <person name="Riester C."/>
            <person name="Skinner B."/>
            <person name="Newell A."/>
            <person name="Swingley W."/>
            <person name="Madigan M."/>
            <person name="Jung D."/>
            <person name="Asao M."/>
            <person name="Chen M."/>
            <person name="Loughlin P."/>
            <person name="Pan H."/>
            <person name="Lin S."/>
            <person name="Li N."/>
            <person name="Shaw J."/>
            <person name="Prado M."/>
            <person name="Sherman C."/>
            <person name="Li X."/>
            <person name="Tang J."/>
            <person name="Blankenship R."/>
            <person name="Zhao T."/>
            <person name="Touchman J."/>
            <person name="Sattley M."/>
        </authorList>
    </citation>
    <scope>NUCLEOTIDE SEQUENCE [LARGE SCALE GENOMIC DNA]</scope>
    <source>
        <strain evidence="2 3">ANT.BR</strain>
    </source>
</reference>
<evidence type="ECO:0000259" key="1">
    <source>
        <dbReference type="Pfam" id="PF14267"/>
    </source>
</evidence>
<gene>
    <name evidence="2" type="ORF">BLL52_3927</name>
</gene>
<dbReference type="InterPro" id="IPR025579">
    <property type="entry name" value="DUF4357"/>
</dbReference>
<evidence type="ECO:0000313" key="2">
    <source>
        <dbReference type="EMBL" id="OLP05107.1"/>
    </source>
</evidence>